<protein>
    <submittedName>
        <fullName evidence="2">Uncharacterized protein</fullName>
    </submittedName>
</protein>
<dbReference type="GO" id="GO:0051707">
    <property type="term" value="P:response to other organism"/>
    <property type="evidence" value="ECO:0007669"/>
    <property type="project" value="UniProtKB-ARBA"/>
</dbReference>
<sequence length="74" mass="7598">MAKLTFVLLALVAVVVLTTTEVSAKSVKGVPVFKDLALGNVGAPCDSDICSEICQSISSSITGGVCIDDKCVCY</sequence>
<evidence type="ECO:0000313" key="3">
    <source>
        <dbReference type="Proteomes" id="UP001153709"/>
    </source>
</evidence>
<feature type="chain" id="PRO_5040295430" evidence="1">
    <location>
        <begin position="25"/>
        <end position="74"/>
    </location>
</feature>
<keyword evidence="1" id="KW-0732">Signal</keyword>
<feature type="signal peptide" evidence="1">
    <location>
        <begin position="1"/>
        <end position="24"/>
    </location>
</feature>
<organism evidence="2 3">
    <name type="scientific">Diabrotica balteata</name>
    <name type="common">Banded cucumber beetle</name>
    <dbReference type="NCBI Taxonomy" id="107213"/>
    <lineage>
        <taxon>Eukaryota</taxon>
        <taxon>Metazoa</taxon>
        <taxon>Ecdysozoa</taxon>
        <taxon>Arthropoda</taxon>
        <taxon>Hexapoda</taxon>
        <taxon>Insecta</taxon>
        <taxon>Pterygota</taxon>
        <taxon>Neoptera</taxon>
        <taxon>Endopterygota</taxon>
        <taxon>Coleoptera</taxon>
        <taxon>Polyphaga</taxon>
        <taxon>Cucujiformia</taxon>
        <taxon>Chrysomeloidea</taxon>
        <taxon>Chrysomelidae</taxon>
        <taxon>Galerucinae</taxon>
        <taxon>Diabroticina</taxon>
        <taxon>Diabroticites</taxon>
        <taxon>Diabrotica</taxon>
    </lineage>
</organism>
<reference evidence="2" key="1">
    <citation type="submission" date="2022-01" db="EMBL/GenBank/DDBJ databases">
        <authorList>
            <person name="King R."/>
        </authorList>
    </citation>
    <scope>NUCLEOTIDE SEQUENCE</scope>
</reference>
<keyword evidence="3" id="KW-1185">Reference proteome</keyword>
<dbReference type="EMBL" id="OU898283">
    <property type="protein sequence ID" value="CAG9839475.1"/>
    <property type="molecule type" value="Genomic_DNA"/>
</dbReference>
<dbReference type="Gene3D" id="3.30.30.10">
    <property type="entry name" value="Knottin, scorpion toxin-like"/>
    <property type="match status" value="1"/>
</dbReference>
<proteinExistence type="predicted"/>
<name>A0A9N9XJW1_DIABA</name>
<dbReference type="InterPro" id="IPR036574">
    <property type="entry name" value="Scorpion_toxin-like_sf"/>
</dbReference>
<gene>
    <name evidence="2" type="ORF">DIABBA_LOCUS12239</name>
</gene>
<accession>A0A9N9XJW1</accession>
<dbReference type="AlphaFoldDB" id="A0A9N9XJW1"/>
<evidence type="ECO:0000313" key="2">
    <source>
        <dbReference type="EMBL" id="CAG9839475.1"/>
    </source>
</evidence>
<dbReference type="Proteomes" id="UP001153709">
    <property type="component" value="Chromosome 8"/>
</dbReference>
<evidence type="ECO:0000256" key="1">
    <source>
        <dbReference type="SAM" id="SignalP"/>
    </source>
</evidence>